<gene>
    <name evidence="17" type="ORF">RHGRI_008670</name>
</gene>
<evidence type="ECO:0000313" key="17">
    <source>
        <dbReference type="EMBL" id="KAG5558791.1"/>
    </source>
</evidence>
<evidence type="ECO:0000256" key="14">
    <source>
        <dbReference type="ARBA" id="ARBA00024209"/>
    </source>
</evidence>
<keyword evidence="12" id="KW-1133">Transmembrane helix</keyword>
<reference evidence="17" key="1">
    <citation type="submission" date="2020-08" db="EMBL/GenBank/DDBJ databases">
        <title>Plant Genome Project.</title>
        <authorList>
            <person name="Zhang R.-G."/>
        </authorList>
    </citation>
    <scope>NUCLEOTIDE SEQUENCE</scope>
    <source>
        <strain evidence="17">WSP0</strain>
        <tissue evidence="17">Leaf</tissue>
    </source>
</reference>
<dbReference type="InterPro" id="IPR025287">
    <property type="entry name" value="WAK_GUB"/>
</dbReference>
<evidence type="ECO:0000256" key="8">
    <source>
        <dbReference type="ARBA" id="ARBA00022729"/>
    </source>
</evidence>
<dbReference type="PANTHER" id="PTHR46279:SF9">
    <property type="entry name" value="OS01G0116300 PROTEIN"/>
    <property type="match status" value="1"/>
</dbReference>
<dbReference type="GO" id="GO:0008270">
    <property type="term" value="F:zinc ion binding"/>
    <property type="evidence" value="ECO:0007669"/>
    <property type="project" value="UniProtKB-KW"/>
</dbReference>
<dbReference type="Pfam" id="PF13947">
    <property type="entry name" value="GUB_WAK_bind"/>
    <property type="match status" value="1"/>
</dbReference>
<evidence type="ECO:0000256" key="11">
    <source>
        <dbReference type="ARBA" id="ARBA00022833"/>
    </source>
</evidence>
<comment type="catalytic activity">
    <reaction evidence="1">
        <text>S-ubiquitinyl-[E2 ubiquitin-conjugating enzyme]-L-cysteine + [acceptor protein]-L-lysine = [E2 ubiquitin-conjugating enzyme]-L-cysteine + N(6)-ubiquitinyl-[acceptor protein]-L-lysine.</text>
        <dbReference type="EC" id="2.3.2.27"/>
    </reaction>
</comment>
<feature type="chain" id="PRO_5043540562" description="RING-type E3 ubiquitin transferase" evidence="15">
    <location>
        <begin position="17"/>
        <end position="216"/>
    </location>
</feature>
<proteinExistence type="inferred from homology"/>
<keyword evidence="18" id="KW-1185">Reference proteome</keyword>
<keyword evidence="13" id="KW-0472">Membrane</keyword>
<evidence type="ECO:0000259" key="16">
    <source>
        <dbReference type="Pfam" id="PF13947"/>
    </source>
</evidence>
<feature type="signal peptide" evidence="15">
    <location>
        <begin position="1"/>
        <end position="16"/>
    </location>
</feature>
<evidence type="ECO:0000256" key="1">
    <source>
        <dbReference type="ARBA" id="ARBA00000900"/>
    </source>
</evidence>
<evidence type="ECO:0000313" key="18">
    <source>
        <dbReference type="Proteomes" id="UP000823749"/>
    </source>
</evidence>
<evidence type="ECO:0000256" key="6">
    <source>
        <dbReference type="ARBA" id="ARBA00022692"/>
    </source>
</evidence>
<protein>
    <recommendedName>
        <fullName evidence="4">RING-type E3 ubiquitin transferase</fullName>
        <ecNumber evidence="4">2.3.2.27</ecNumber>
    </recommendedName>
</protein>
<keyword evidence="11" id="KW-0862">Zinc</keyword>
<evidence type="ECO:0000256" key="10">
    <source>
        <dbReference type="ARBA" id="ARBA00022786"/>
    </source>
</evidence>
<keyword evidence="10" id="KW-0833">Ubl conjugation pathway</keyword>
<evidence type="ECO:0000256" key="7">
    <source>
        <dbReference type="ARBA" id="ARBA00022723"/>
    </source>
</evidence>
<feature type="domain" description="Wall-associated receptor kinase galacturonan-binding" evidence="16">
    <location>
        <begin position="20"/>
        <end position="87"/>
    </location>
</feature>
<comment type="similarity">
    <text evidence="14">Belongs to the RING-type zinc finger family. ATL subfamily.</text>
</comment>
<evidence type="ECO:0000256" key="2">
    <source>
        <dbReference type="ARBA" id="ARBA00004167"/>
    </source>
</evidence>
<comment type="subcellular location">
    <subcellularLocation>
        <location evidence="2">Membrane</location>
        <topology evidence="2">Single-pass membrane protein</topology>
    </subcellularLocation>
</comment>
<dbReference type="Proteomes" id="UP000823749">
    <property type="component" value="Chromosome 3"/>
</dbReference>
<evidence type="ECO:0000256" key="13">
    <source>
        <dbReference type="ARBA" id="ARBA00023136"/>
    </source>
</evidence>
<keyword evidence="7" id="KW-0479">Metal-binding</keyword>
<dbReference type="GO" id="GO:0016020">
    <property type="term" value="C:membrane"/>
    <property type="evidence" value="ECO:0007669"/>
    <property type="project" value="UniProtKB-SubCell"/>
</dbReference>
<comment type="caution">
    <text evidence="17">The sequence shown here is derived from an EMBL/GenBank/DDBJ whole genome shotgun (WGS) entry which is preliminary data.</text>
</comment>
<dbReference type="InterPro" id="IPR046948">
    <property type="entry name" value="ATL20-22-like"/>
</dbReference>
<evidence type="ECO:0000256" key="9">
    <source>
        <dbReference type="ARBA" id="ARBA00022771"/>
    </source>
</evidence>
<evidence type="ECO:0000256" key="3">
    <source>
        <dbReference type="ARBA" id="ARBA00004906"/>
    </source>
</evidence>
<dbReference type="EC" id="2.3.2.27" evidence="4"/>
<sequence>MSIYIFLFFLLSLSTAQDDCTPKICSDHGPPIRFPFRLKNHHPQHCGYPGFDLSCSPNNTATVLDLPNSVQVIVTNINYTSQSIHFKDPNSCFPQQLQNLDLSTTPFQFADTVYTFSLFSCPLVAKPGFVYRVTCLGGEGREVYAEDGEESFSYYAYDPPMMLSCRKMYNLLVPNEAFHQADLQLKWHQRVEGKFFGYPLSLISHLFHLQARTRGS</sequence>
<evidence type="ECO:0000256" key="12">
    <source>
        <dbReference type="ARBA" id="ARBA00022989"/>
    </source>
</evidence>
<evidence type="ECO:0000256" key="4">
    <source>
        <dbReference type="ARBA" id="ARBA00012483"/>
    </source>
</evidence>
<keyword evidence="8 15" id="KW-0732">Signal</keyword>
<name>A0AAV6L3E3_9ERIC</name>
<dbReference type="GO" id="GO:0061630">
    <property type="term" value="F:ubiquitin protein ligase activity"/>
    <property type="evidence" value="ECO:0007669"/>
    <property type="project" value="UniProtKB-EC"/>
</dbReference>
<evidence type="ECO:0000256" key="15">
    <source>
        <dbReference type="SAM" id="SignalP"/>
    </source>
</evidence>
<organism evidence="17 18">
    <name type="scientific">Rhododendron griersonianum</name>
    <dbReference type="NCBI Taxonomy" id="479676"/>
    <lineage>
        <taxon>Eukaryota</taxon>
        <taxon>Viridiplantae</taxon>
        <taxon>Streptophyta</taxon>
        <taxon>Embryophyta</taxon>
        <taxon>Tracheophyta</taxon>
        <taxon>Spermatophyta</taxon>
        <taxon>Magnoliopsida</taxon>
        <taxon>eudicotyledons</taxon>
        <taxon>Gunneridae</taxon>
        <taxon>Pentapetalae</taxon>
        <taxon>asterids</taxon>
        <taxon>Ericales</taxon>
        <taxon>Ericaceae</taxon>
        <taxon>Ericoideae</taxon>
        <taxon>Rhodoreae</taxon>
        <taxon>Rhododendron</taxon>
    </lineage>
</organism>
<evidence type="ECO:0000256" key="5">
    <source>
        <dbReference type="ARBA" id="ARBA00022679"/>
    </source>
</evidence>
<dbReference type="AlphaFoldDB" id="A0AAV6L3E3"/>
<keyword evidence="5" id="KW-0808">Transferase</keyword>
<keyword evidence="6" id="KW-0812">Transmembrane</keyword>
<dbReference type="PANTHER" id="PTHR46279">
    <property type="entry name" value="RING/U-BOX SUPERFAMILY PROTEIN"/>
    <property type="match status" value="1"/>
</dbReference>
<keyword evidence="9" id="KW-0863">Zinc-finger</keyword>
<accession>A0AAV6L3E3</accession>
<dbReference type="EMBL" id="JACTNZ010000003">
    <property type="protein sequence ID" value="KAG5558791.1"/>
    <property type="molecule type" value="Genomic_DNA"/>
</dbReference>
<dbReference type="GO" id="GO:0030247">
    <property type="term" value="F:polysaccharide binding"/>
    <property type="evidence" value="ECO:0007669"/>
    <property type="project" value="InterPro"/>
</dbReference>
<comment type="pathway">
    <text evidence="3">Protein modification; protein ubiquitination.</text>
</comment>